<dbReference type="Gene3D" id="3.40.1030.10">
    <property type="entry name" value="Nucleoside phosphorylase/phosphoribosyltransferase catalytic domain"/>
    <property type="match status" value="1"/>
</dbReference>
<dbReference type="InterPro" id="IPR036320">
    <property type="entry name" value="Glycosyl_Trfase_fam3_N_dom_sf"/>
</dbReference>
<evidence type="ECO:0000259" key="11">
    <source>
        <dbReference type="Pfam" id="PF02885"/>
    </source>
</evidence>
<evidence type="ECO:0000256" key="7">
    <source>
        <dbReference type="ARBA" id="ARBA00023141"/>
    </source>
</evidence>
<comment type="similarity">
    <text evidence="8">Belongs to the anthranilate phosphoribosyltransferase family.</text>
</comment>
<evidence type="ECO:0000256" key="5">
    <source>
        <dbReference type="ARBA" id="ARBA00022679"/>
    </source>
</evidence>
<dbReference type="EC" id="2.4.2.18" evidence="2"/>
<dbReference type="InterPro" id="IPR005940">
    <property type="entry name" value="Anthranilate_Pribosyl_Tfrase"/>
</dbReference>
<evidence type="ECO:0000256" key="9">
    <source>
        <dbReference type="ARBA" id="ARBA00071401"/>
    </source>
</evidence>
<reference evidence="13" key="1">
    <citation type="submission" date="2016-05" db="EMBL/GenBank/DDBJ databases">
        <title>Comparative genomics of biotechnologically important yeasts.</title>
        <authorList>
            <consortium name="DOE Joint Genome Institute"/>
            <person name="Riley R."/>
            <person name="Haridas S."/>
            <person name="Wolfe K.H."/>
            <person name="Lopes M.R."/>
            <person name="Hittinger C.T."/>
            <person name="Goker M."/>
            <person name="Salamov A."/>
            <person name="Wisecaver J."/>
            <person name="Long T.M."/>
            <person name="Aerts A.L."/>
            <person name="Barry K."/>
            <person name="Choi C."/>
            <person name="Clum A."/>
            <person name="Coughlan A.Y."/>
            <person name="Deshpande S."/>
            <person name="Douglass A.P."/>
            <person name="Hanson S.J."/>
            <person name="Klenk H.-P."/>
            <person name="Labutti K."/>
            <person name="Lapidus A."/>
            <person name="Lindquist E."/>
            <person name="Lipzen A."/>
            <person name="Meier-Kolthoff J.P."/>
            <person name="Ohm R.A."/>
            <person name="Otillar R.P."/>
            <person name="Pangilinan J."/>
            <person name="Peng Y."/>
            <person name="Rokas A."/>
            <person name="Rosa C.A."/>
            <person name="Scheuner C."/>
            <person name="Sibirny A.A."/>
            <person name="Slot J.C."/>
            <person name="Stielow J.B."/>
            <person name="Sun H."/>
            <person name="Kurtzman C.P."/>
            <person name="Blackwell M."/>
            <person name="Grigoriev I.V."/>
            <person name="Jeffries T.W."/>
        </authorList>
    </citation>
    <scope>NUCLEOTIDE SEQUENCE [LARGE SCALE GENOMIC DNA]</scope>
    <source>
        <strain evidence="13">NRRL Y-2460</strain>
    </source>
</reference>
<dbReference type="PANTHER" id="PTHR43285:SF2">
    <property type="entry name" value="ANTHRANILATE PHOSPHORIBOSYLTRANSFERASE"/>
    <property type="match status" value="1"/>
</dbReference>
<keyword evidence="7" id="KW-0057">Aromatic amino acid biosynthesis</keyword>
<keyword evidence="4" id="KW-0328">Glycosyltransferase</keyword>
<evidence type="ECO:0000313" key="12">
    <source>
        <dbReference type="EMBL" id="ODV95360.1"/>
    </source>
</evidence>
<dbReference type="Pfam" id="PF00591">
    <property type="entry name" value="Glycos_transf_3"/>
    <property type="match status" value="1"/>
</dbReference>
<dbReference type="Gene3D" id="1.20.970.10">
    <property type="entry name" value="Transferase, Pyrimidine Nucleoside Phosphorylase, Chain C"/>
    <property type="match status" value="1"/>
</dbReference>
<dbReference type="InterPro" id="IPR000312">
    <property type="entry name" value="Glycosyl_Trfase_fam3"/>
</dbReference>
<keyword evidence="3" id="KW-0028">Amino-acid biosynthesis</keyword>
<dbReference type="OrthoDB" id="427800at2759"/>
<keyword evidence="5" id="KW-0808">Transferase</keyword>
<dbReference type="HAMAP" id="MF_00211">
    <property type="entry name" value="TrpD"/>
    <property type="match status" value="1"/>
</dbReference>
<accession>A0A1E4TUD3</accession>
<dbReference type="FunFam" id="3.40.1030.10:FF:000002">
    <property type="entry name" value="Anthranilate phosphoribosyltransferase"/>
    <property type="match status" value="1"/>
</dbReference>
<evidence type="ECO:0000256" key="2">
    <source>
        <dbReference type="ARBA" id="ARBA00011948"/>
    </source>
</evidence>
<dbReference type="EMBL" id="KV454014">
    <property type="protein sequence ID" value="ODV95360.1"/>
    <property type="molecule type" value="Genomic_DNA"/>
</dbReference>
<dbReference type="InterPro" id="IPR017459">
    <property type="entry name" value="Glycosyl_Trfase_fam3_N_dom"/>
</dbReference>
<evidence type="ECO:0000313" key="13">
    <source>
        <dbReference type="Proteomes" id="UP000094236"/>
    </source>
</evidence>
<gene>
    <name evidence="12" type="ORF">PACTADRAFT_50094</name>
</gene>
<keyword evidence="6" id="KW-0822">Tryptophan biosynthesis</keyword>
<dbReference type="GO" id="GO:0005829">
    <property type="term" value="C:cytosol"/>
    <property type="evidence" value="ECO:0007669"/>
    <property type="project" value="TreeGrafter"/>
</dbReference>
<dbReference type="Proteomes" id="UP000094236">
    <property type="component" value="Unassembled WGS sequence"/>
</dbReference>
<keyword evidence="13" id="KW-1185">Reference proteome</keyword>
<dbReference type="SUPFAM" id="SSF47648">
    <property type="entry name" value="Nucleoside phosphorylase/phosphoribosyltransferase N-terminal domain"/>
    <property type="match status" value="1"/>
</dbReference>
<dbReference type="STRING" id="669874.A0A1E4TUD3"/>
<organism evidence="12 13">
    <name type="scientific">Pachysolen tannophilus NRRL Y-2460</name>
    <dbReference type="NCBI Taxonomy" id="669874"/>
    <lineage>
        <taxon>Eukaryota</taxon>
        <taxon>Fungi</taxon>
        <taxon>Dikarya</taxon>
        <taxon>Ascomycota</taxon>
        <taxon>Saccharomycotina</taxon>
        <taxon>Pichiomycetes</taxon>
        <taxon>Pachysolenaceae</taxon>
        <taxon>Pachysolen</taxon>
    </lineage>
</organism>
<sequence>MADSSNSEFVKDILTPFTKSLLADPVTLTPEDLSQAVRYIIEGQASDIQVASFLTALRVRGLDHQAAYIAAAARTVLEYSHTVDPLKVCSRGYVDIVGTGGDGQNTFNVSTSSAIVAAGMGLDICKHGGKASTSASGAGDLMKYLGVDLFKVNNLTTPKIVLNSKFCFLFAPSFHPGMAKVAKIRSNLGIPSIFNILGPLLNPVPLRARIIGVYTESLGQVFAEAVLTMDKANSGNRPIGSTMIVWGECGLDEISPCGYTKVWKVEPLTGIITQFRISPADFGLQEHDLESVRSGTPQENATLLKKILNNKVQIGDPIYDYILMNAGALAVVSGLASTWKEGVNHAQTAIQNGSAAQALEKFISSVNKV</sequence>
<dbReference type="InterPro" id="IPR035902">
    <property type="entry name" value="Nuc_phospho_transferase"/>
</dbReference>
<name>A0A1E4TUD3_PACTA</name>
<evidence type="ECO:0000256" key="6">
    <source>
        <dbReference type="ARBA" id="ARBA00022822"/>
    </source>
</evidence>
<evidence type="ECO:0000256" key="1">
    <source>
        <dbReference type="ARBA" id="ARBA00004907"/>
    </source>
</evidence>
<dbReference type="SUPFAM" id="SSF52418">
    <property type="entry name" value="Nucleoside phosphorylase/phosphoribosyltransferase catalytic domain"/>
    <property type="match status" value="1"/>
</dbReference>
<evidence type="ECO:0000256" key="4">
    <source>
        <dbReference type="ARBA" id="ARBA00022676"/>
    </source>
</evidence>
<dbReference type="Pfam" id="PF02885">
    <property type="entry name" value="Glycos_trans_3N"/>
    <property type="match status" value="1"/>
</dbReference>
<dbReference type="AlphaFoldDB" id="A0A1E4TUD3"/>
<proteinExistence type="inferred from homology"/>
<dbReference type="GO" id="GO:0004048">
    <property type="term" value="F:anthranilate phosphoribosyltransferase activity"/>
    <property type="evidence" value="ECO:0007669"/>
    <property type="project" value="UniProtKB-EC"/>
</dbReference>
<evidence type="ECO:0000259" key="10">
    <source>
        <dbReference type="Pfam" id="PF00591"/>
    </source>
</evidence>
<comment type="pathway">
    <text evidence="1">Amino-acid biosynthesis; L-tryptophan biosynthesis; L-tryptophan from chorismate: step 2/5.</text>
</comment>
<protein>
    <recommendedName>
        <fullName evidence="9">Anthranilate phosphoribosyltransferase</fullName>
        <ecNumber evidence="2">2.4.2.18</ecNumber>
    </recommendedName>
</protein>
<feature type="domain" description="Glycosyl transferase family 3" evidence="10">
    <location>
        <begin position="93"/>
        <end position="355"/>
    </location>
</feature>
<dbReference type="NCBIfam" id="TIGR01245">
    <property type="entry name" value="trpD"/>
    <property type="match status" value="1"/>
</dbReference>
<evidence type="ECO:0000256" key="8">
    <source>
        <dbReference type="ARBA" id="ARBA00061500"/>
    </source>
</evidence>
<dbReference type="PANTHER" id="PTHR43285">
    <property type="entry name" value="ANTHRANILATE PHOSPHORIBOSYLTRANSFERASE"/>
    <property type="match status" value="1"/>
</dbReference>
<feature type="domain" description="Glycosyl transferase family 3 N-terminal" evidence="11">
    <location>
        <begin position="24"/>
        <end position="79"/>
    </location>
</feature>
<evidence type="ECO:0000256" key="3">
    <source>
        <dbReference type="ARBA" id="ARBA00022605"/>
    </source>
</evidence>
<dbReference type="GO" id="GO:0000162">
    <property type="term" value="P:L-tryptophan biosynthetic process"/>
    <property type="evidence" value="ECO:0007669"/>
    <property type="project" value="UniProtKB-KW"/>
</dbReference>